<organism evidence="1 2">
    <name type="scientific">Russula earlei</name>
    <dbReference type="NCBI Taxonomy" id="71964"/>
    <lineage>
        <taxon>Eukaryota</taxon>
        <taxon>Fungi</taxon>
        <taxon>Dikarya</taxon>
        <taxon>Basidiomycota</taxon>
        <taxon>Agaricomycotina</taxon>
        <taxon>Agaricomycetes</taxon>
        <taxon>Russulales</taxon>
        <taxon>Russulaceae</taxon>
        <taxon>Russula</taxon>
    </lineage>
</organism>
<dbReference type="EMBL" id="JAGFNK010000025">
    <property type="protein sequence ID" value="KAI9511245.1"/>
    <property type="molecule type" value="Genomic_DNA"/>
</dbReference>
<name>A0ACC0UIU3_9AGAM</name>
<dbReference type="Proteomes" id="UP001207468">
    <property type="component" value="Unassembled WGS sequence"/>
</dbReference>
<comment type="caution">
    <text evidence="1">The sequence shown here is derived from an EMBL/GenBank/DDBJ whole genome shotgun (WGS) entry which is preliminary data.</text>
</comment>
<evidence type="ECO:0000313" key="1">
    <source>
        <dbReference type="EMBL" id="KAI9511245.1"/>
    </source>
</evidence>
<protein>
    <submittedName>
        <fullName evidence="1">Uncharacterized protein</fullName>
    </submittedName>
</protein>
<gene>
    <name evidence="1" type="ORF">F5148DRAFT_1172853</name>
</gene>
<keyword evidence="2" id="KW-1185">Reference proteome</keyword>
<reference evidence="1" key="1">
    <citation type="submission" date="2021-03" db="EMBL/GenBank/DDBJ databases">
        <title>Evolutionary priming and transition to the ectomycorrhizal habit in an iconic lineage of mushroom-forming fungi: is preadaptation a requirement?</title>
        <authorList>
            <consortium name="DOE Joint Genome Institute"/>
            <person name="Looney B.P."/>
            <person name="Miyauchi S."/>
            <person name="Morin E."/>
            <person name="Drula E."/>
            <person name="Courty P.E."/>
            <person name="Chicoki N."/>
            <person name="Fauchery L."/>
            <person name="Kohler A."/>
            <person name="Kuo A."/>
            <person name="LaButti K."/>
            <person name="Pangilinan J."/>
            <person name="Lipzen A."/>
            <person name="Riley R."/>
            <person name="Andreopoulos W."/>
            <person name="He G."/>
            <person name="Johnson J."/>
            <person name="Barry K.W."/>
            <person name="Grigoriev I.V."/>
            <person name="Nagy L."/>
            <person name="Hibbett D."/>
            <person name="Henrissat B."/>
            <person name="Matheny P.B."/>
            <person name="Labbe J."/>
            <person name="Martin A.F."/>
        </authorList>
    </citation>
    <scope>NUCLEOTIDE SEQUENCE</scope>
    <source>
        <strain evidence="1">BPL698</strain>
    </source>
</reference>
<evidence type="ECO:0000313" key="2">
    <source>
        <dbReference type="Proteomes" id="UP001207468"/>
    </source>
</evidence>
<sequence>MTCHGRTECRCCDLRTAGRAGAAANSNSISLREGQGPPPPPPCGGEGHARSGRIPRLWSWGRSQVERARCARHRSCVLLEHRGERPPRYLVFILGPHGDLDLVYSCSFAMERMNVDGVSESFADLGIAAAKEDSQRPSDAPPPESPGRKRHTSATTFLSLPWLVKWHVYTHLPSRDCIALSSTCREMYGFNTFAYTHLQFLPPNSLFSLACSVVQLAGALARSPHYCKAVRTIRIVGWTTMGVPESCNRKAVYRALDEGVASLLNNAPHLYALTLDLNLTRVINYFPHVFAALTRVRTIRDLRLAMFLVPVETDPALENVPEQTSLACERVCLNVYTSGWLPVMMRDPRNLRWFGLTVLDKVRKPGDFNWAMTLHHVAEMATELETLVLNNPNSFDANALGQIFQLGLDRGVLGKLRSISVNTTALSVSDLRQLFSAFSRSFVTHLRIVVNHYGRWLEDFGPQYISELSKLVPNLEEISLDQLGMVKAMPLPGKLGAWGEAFRSFKKLRRIVFASMFVLDLWGPRPADDEEDYEEEGEQTGEDEEAGMDVDDGVDEGDEWHESNDEETDDAPHETLESNLVHLAAWTDMFLDDHLRMPAPFATIWFLDPRFPGCTAAGFDQRVMEGEGIGGRAEHMIFYPIRKRDGWWWDEQESNPLD</sequence>
<accession>A0ACC0UIU3</accession>
<proteinExistence type="predicted"/>